<dbReference type="InterPro" id="IPR015919">
    <property type="entry name" value="Cadherin-like_sf"/>
</dbReference>
<dbReference type="InterPro" id="IPR001881">
    <property type="entry name" value="EGF-like_Ca-bd_dom"/>
</dbReference>
<dbReference type="SMART" id="SM00112">
    <property type="entry name" value="CA"/>
    <property type="match status" value="34"/>
</dbReference>
<feature type="domain" description="Cadherin" evidence="23">
    <location>
        <begin position="2240"/>
        <end position="2344"/>
    </location>
</feature>
<feature type="domain" description="Laminin G" evidence="21">
    <location>
        <begin position="4188"/>
        <end position="4379"/>
    </location>
</feature>
<dbReference type="Gene3D" id="2.60.120.200">
    <property type="match status" value="2"/>
</dbReference>
<dbReference type="FunFam" id="2.60.40.60:FF:000101">
    <property type="entry name" value="FAT atypical cadherin 4"/>
    <property type="match status" value="1"/>
</dbReference>
<dbReference type="FunFam" id="2.60.40.60:FF:000020">
    <property type="entry name" value="Dachsous cadherin-related 1b"/>
    <property type="match status" value="1"/>
</dbReference>
<keyword evidence="14" id="KW-0325">Glycoprotein</keyword>
<sequence length="5183" mass="568317">MRNNSTSLLPLRLQSLYKMQCRLSSSEQSCCSSNSSEITSRKTRHAHRRKNPTMALWYCTIVLFLQALLVHGQGPGPGPGRKSIDRLSKYAANQTNIMPDQLMQSRAVDMRIQLEVAEERPAGTVVGVIPTKAGFTYRFNENPREFRLNGTTGEIVTAVILDREALHSDRFDLVILSSQPTYPIEVRILVVDINDNAPAFPETTIEVSFSESANTGTRVILDTATDGDAGENDVTTNYEIVGGNDDLKFKLAVTTNPSGETPYLHLETTGKLDRETQNHYWLNISAQDGGQPPLFGYLIVNITIVDVNDNPPIFDHSDYVVSLNESVPPGTHVMQVTATDNDAGENARVTYYISESETQFAVDPETGVITTTEQLNCQRSCPQLVSCNKSCVFTVFARDHGNPRQDGRTYVTVNLLDANDHDPIIRFRYFPATADFATVDENAQNGSVVAAVSVIDFDEGANGETTVEIKTGNELVHFRLEETPSFHIVRVNGVLDREKISKYNLTIVATDSGSPARKAMAFLIIHVNDVNDHEPIFEKSEYSAVLSELVSVGSYVAGITATDEDTGINSNIFYAIVSGNDQQWFDIDMVSGLITTQSQLDREQQDTVELRISARDGGPNPRWAYTHIKINILDENDEHPQFVQQSLKQVNLSENTPPNTLVALLTAVDHDQGTNGSVSYMFDSEMDQRYPGIFAIDASTGRVTTRTKLDREVIPEYEIKVVARDQGNPPLSSTATIILRVLDANDNSPEFYPQQYLVTVSETLQVGEVIATVTAMDEDEDENAQVTYSIKSGADGVFDIEEQTGVIRLRSLLNSARKAQYKLKVAAKDRGDRKAVEDAVVEILVENSPSNYLDFGSSSYHFVVVEDPGKKEPAIGREVGRLSVNNKQVQSSPKYSIIGGDQFKVFQIDEITGVLTTAKRIDREKQSHYELVVVARSGFSYGMVSVNVTVQDVNDNPPRFEKTRAVAKVVENWPSNHEIYLAKAEDLDTANNSRITYSLSLNPHELFTISSTLGMIYLNRPLQHEQSYFENSLTLEVTATDDGSPPLSSRQLVTLILEDVNDHTPIFEYSSYETSLLETISVNERFFALSAIDRDKGMNGRVSYFISEGNEAVKFGIFPDGMLYVKSPLDREAKDYYALTVVAEDGGMPPRSSSVSVTIHIIDENDNPPKFNNETFSFYIPENESPDSYVGRLTATDRDVGRNAELTFSIATSQSDFSIDPKSGFIKTLRYFDRERLLQTTGQDYIVLEAVVSDNGVIRLRDRARIHVFIIDVNDNAPSFSRVPYKTQVSEGAAIDTQVFRVVATDADDQLNGGIFYYITEGNVDHKFRIDEASGQLILNRALDRETTDRYTLTVGARDAGIPNLSTSTTVIIDVLDENDNAPEFMHSEAKISALETLSVGSELVTFQATDADLGINSEIAFSIGAGNMHDTFRIDPQMGTLFLEKPLDFEMQRSYHLNITASDQGNPSLVSSISFVITVEDANDNAPVFPSTAIVRQIQEGIPLNTPIVTVTAEDPDSGLNSRIRYSLIQQEPSVLIGSSLRGGSGPHFSIRPDTGVIYVVRPIDREFADTFRLTVVATDQAEPASNRISAEKLVTVIVEDINDNAPIFTSVSAGLLPKGAEHGHEILQIHAADADANTNGLVTYEMVSGDAELFSLERSSGKLTLRRDITTPEITYHLSVRATDEAVHSQRKSTGLHITVISVAEDSTGPLFSKKVYTGSVSENEPAGTNVLTVNARYTGNPLADVEYFIYNVTANNRGVPLVFEIDSESGVISTSGILDREANAEEYELDIIAVTRGTPSPQTSVCKARVKIIDKNDSPPVFRDDNAIISVSEDLIIGQPITTVTATDLDKTGTVVYTLASGDAGKFTLDSAKGILTLRDTLDREFQSQYKLTIKADDGEQFTETAVIIKVIDTNDNSPTFSEAAYSFDIPEDTGRGAFVGAVVANDMDEGINAQVSYTVLSDWGNDVFSLNPQSGVFTLTSRLDYEQVQHYIFVVQAQDTGRPSLSSTVTVYFNVLDLNDNAPLFDPMSYSDELYENITIGSSVITVSATDQDSGDNGKLVYSIIGGNENEQFLITQNGTIMTSQSLDRETQSLYNLVIMATDQAKPPEKRLSSTVQVTIILKDVNDMAPEFVSSNETAVMENIPINTVVMAIKAIDRDEGRNSYIEYSLAPIDDGCFTLGPVDGLLRVSALLDRENRANYTLHVLAYDRGLPSRSQSLDVLVRVLDENDNSPLFDPKVYSASVSENATVGLSVLQVSATDLDEGLNGRVRYTIVGGDINFDFHIGEDSGIIRVAKNLNFERRSQYVLTIQVEDSGNDVRYDTATATIAIMDINDNAPVFLDSPYIAYVMEENNRLPVSVITVQAHDADSPPYNRVRYLIKDGDKGLFSVNGTTGEISVMRTLDRESQSRYEIIVVAMDSGVPVLTGTGTVLIFVEDINDHSPEFSQSQYRSDVIENGPIGLSVTKVSAFDNDSGENALIRYQLKNDKDKFRIDSSTGEILTQAKLDREERSKYELVVVASDSSLTNTRTTEVNVILFVNDVNDHAPIFREMIDTIYIPDNIQSGQFVLGANAVDADVGLNGKILYHLFGDDASKFTVNQDTGVIKASTVLTSSLSKAANFKLEIRASDSGLNSLSSTTTVEIQSRPADQFPIIRSDAKSFTFSEQIENRVFTTVIATSPKTGAAGEIRYGIAGGNTGEVFQINSKTGEVSIGTGLDYEISTQYELWIEARDSDDTSLASVTRLLINVTDFNDNSPIFDHAIYYATILEEQFPPSPLISSHRGGADSGSWENKIKLQDAKASLGFTHSGSHHSTIGHENFPNNQIDRSRSQNSTDKVVLTVHATDLDSGRNGLVRYQLRNSGDLDNAFSVDAESGKIYTNVKLDREDVGHYVLIVEAVDQGAPQRSGTATVSVTVADKNDNPPRFTRLFSVNVTENAAIGTFVIQVTSSDRDIGVNANATYSFTENPTGKFRIDPVSGNVTVAGVIDRESKEEYLLKVSAVDGSWRAETPLTITVQDQNDNAPEFEHSFYSFNFAELQRNIAFVGQVTAADRDKQGPNAMITYSIKHPSEFFSIDLTSGEILSKQTVRYKHTSKGSSPENMYTLWVVATDNGKPPLSSECLVSINVINANSYAPRFEKPVFFSPVPDSAVLGQNILQLMAERGQPDTIGGGIIQTDSIEFAKAGGNGSDFFNVEKETGWVTVTGPLFGRRDMEFILVVRAYSTGAPSTHDETLVRLVVTGENRHTPIFTALSYQIIVQENEPLGSIVVSVTASDNDSGPNGVVHYAIVSGNEDNKFLIDANTGDISVANTLDFDTLPKFTLNITATDMGFEPKLATATLTVLLTDVNDNPPRFNQSHYDGFVRENLPPDTLVMDLEAVDADSAKNGVIQYSIIGGNGKDSFTIDSETGVVTTKSSFDFEEKSYYELDVLASNPDSSMFGSTVVRIHITGRNEFFPKFVQPVFQFTVSESVPVGASVGIIQATDRDNGEDGQVFYLFVGSSNDRGFHITPETGVITVARPLDRESNLHFVSILKEQSPMASAQRGSHAELNNQDLSSVDYMVSPVDHARIVLSVMAKNRGGIRGNDTDEAQVIISIQDGNDPPVFVQSIYHVHQLVESAPIGTKVVAVEAVDKDVRPPNNEFTYSILGGEGSKAFKIDPRSGVIETVSLLDRERQAVYNVTVGAIDRGVPPQTGTTEVYIVIQDINDNGPIFDPVQPVGSVFENEPPGTSVMILSATDADQAPNAEPFTYTIVGGEHKDYFIVDKDTGVLRTTNILDREEAPQMTILVEIADGGTPRLKSQFPVIINVLDRNDNPSTARTVRLVVNIYTETFTGGKIADVRPNDLDIAGQYQCRIVSGQSGSATNLFSIPRGCNLHASRIHKPSDYNLKISGNDGVHPDVTSSLSISFASFDNKTLQHSVTLRLLNTSTEHLLSNHWKPLLDALQTSVSLGTVHIYSIHPEGDHVDLTLAVHKPQGDYWDQESVATFLDTAKDLIQKALTPSTRFVSNFTPCQNMPCENGGVCTSHLRMSEELETVDSPIMIFTSPRLEHQYICSCKNGFSGSRCELRQDPCTPTPCRNGGVCTRQGSDFQCSCAIGFQGKQCDQERSRACEHTPTPCRNGGSCQETPEGAYFCLCRPGYRGNQCELTSDSCRPNPCLNGGICENRKPGYRCLCSDNYFGTHCERSSFGFSELSYMMFPPLEASTNDISIVFSTNMDGALLAYNFGQQTGGRSDFVALEIHQQKARFMFGGSQTAIASISVPKIVSDGKWYRVTATRNGRIGSLSVGECSQTGESCRDCRSGDRTCSADYTGPTGTLNFSNQPMYLGGVATIESIQDRPGQVHSDDFIGCFQSVSVNGRSLNLSNPLKSRGVTSTCHRRRELCNGRASTCGVGGTCVDGWSNVTCVCQGGLQAPNCFAALEPLSFTQGSYAEFHISERHRRRQILRALYSSGQKWKRETTSLFQESRPTNGRFSRNRNRREIGESTSLHNSVSISFRTVAKNGYIFFAATNKDFTALRLQDGFLQYASRYGSGAMVNMTVEDTVLTDGSWHNVTLTSKFRTLRLFLDGVEVGDELDMSIVHDFMDPYLTSVILGAANKDIHDINTNLFEFEGCLANFTVNNEIQPLNGSGGIFDRVVHHGRILGGCSNSIAGASTAPDPLSIGITLVIVFLLRHPAIVRVRRQQRDKKAGLQINKHNGGAMMGGGTINDPSRTLAESGYVETSDVSEDGCVRPRLTQDMASKKFREREVADHRERDRPQRPDIIEREVVNKSPGVPLRVEDSHLGDHSSMTGLGGLGDCEGPEHYDLENASSIAPSDIDIVYHYKGYRDGNVRKYKTNPHVPSYHKHSHRHSPHSFASPTHRESPRNILRSSPAPGLPGGPPVAPPRESPGVLKMQSTPLARLSPSSELSQQTPRILTLQDLSGKPLQTALLATSQVGGVKDVMSTSERSLNSPVSQLSQSTSSIRNSSQATKKKKKTGSEMGVGLGLTAEEIERLNSRPRNSSLVSTLDAVSSSSDDRPRNKEKLAELMETNTELLETAESSTDESGNDSFTCSEFEYENNYEKVSRDFGPGNMIFSKLAEVDNENEHDNESGKHYDGFDSFRGSLSTLVASDDDLSNISAYKPPNGSSLGWDYLLNWGPNFESLVGVFKDIAELPDCNGRNNVSSRMVVCPKANEEYI</sequence>
<dbReference type="SUPFAM" id="SSF57196">
    <property type="entry name" value="EGF/Laminin"/>
    <property type="match status" value="2"/>
</dbReference>
<feature type="compositionally biased region" description="Low complexity" evidence="20">
    <location>
        <begin position="4956"/>
        <end position="4973"/>
    </location>
</feature>
<dbReference type="FunFam" id="2.60.40.60:FF:000134">
    <property type="entry name" value="protocadherin Fat 4"/>
    <property type="match status" value="1"/>
</dbReference>
<dbReference type="PANTHER" id="PTHR24026:SF126">
    <property type="entry name" value="PROTOCADHERIN FAT 4"/>
    <property type="match status" value="1"/>
</dbReference>
<feature type="domain" description="Laminin G" evidence="21">
    <location>
        <begin position="4463"/>
        <end position="4649"/>
    </location>
</feature>
<feature type="domain" description="Cadherin" evidence="23">
    <location>
        <begin position="3462"/>
        <end position="3608"/>
    </location>
</feature>
<dbReference type="FunFam" id="2.60.40.60:FF:000037">
    <property type="entry name" value="FAT atypical cadherin 1"/>
    <property type="match status" value="1"/>
</dbReference>
<feature type="region of interest" description="Disordered" evidence="20">
    <location>
        <begin position="5002"/>
        <end position="5025"/>
    </location>
</feature>
<dbReference type="FunFam" id="2.60.40.60:FF:000024">
    <property type="entry name" value="FAT atypical cadherin 3"/>
    <property type="match status" value="2"/>
</dbReference>
<evidence type="ECO:0000256" key="8">
    <source>
        <dbReference type="ARBA" id="ARBA00022737"/>
    </source>
</evidence>
<evidence type="ECO:0000256" key="3">
    <source>
        <dbReference type="ARBA" id="ARBA00022475"/>
    </source>
</evidence>
<dbReference type="FunFam" id="2.10.25.10:FF:000321">
    <property type="entry name" value="Protein delta homolog 1"/>
    <property type="match status" value="1"/>
</dbReference>
<dbReference type="FunFam" id="2.60.40.60:FF:000033">
    <property type="entry name" value="FAT atypical cadherin 1"/>
    <property type="match status" value="3"/>
</dbReference>
<feature type="domain" description="Cadherin" evidence="23">
    <location>
        <begin position="752"/>
        <end position="960"/>
    </location>
</feature>
<dbReference type="FunFam" id="2.60.40.60:FF:000035">
    <property type="entry name" value="Protocadherin Fat 3"/>
    <property type="match status" value="1"/>
</dbReference>
<dbReference type="PROSITE" id="PS00010">
    <property type="entry name" value="ASX_HYDROXYL"/>
    <property type="match status" value="1"/>
</dbReference>
<feature type="domain" description="Cadherin" evidence="23">
    <location>
        <begin position="2030"/>
        <end position="2136"/>
    </location>
</feature>
<dbReference type="SMART" id="SM00282">
    <property type="entry name" value="LamG"/>
    <property type="match status" value="2"/>
</dbReference>
<evidence type="ECO:0000313" key="25">
    <source>
        <dbReference type="Proteomes" id="UP000789390"/>
    </source>
</evidence>
<feature type="domain" description="Cadherin" evidence="23">
    <location>
        <begin position="2346"/>
        <end position="2449"/>
    </location>
</feature>
<dbReference type="FunFam" id="2.60.40.60:FF:000154">
    <property type="entry name" value="FAT atypical cadherin 4"/>
    <property type="match status" value="1"/>
</dbReference>
<dbReference type="GO" id="GO:0016327">
    <property type="term" value="C:apicolateral plasma membrane"/>
    <property type="evidence" value="ECO:0007669"/>
    <property type="project" value="UniProtKB-ARBA"/>
</dbReference>
<feature type="domain" description="Cadherin" evidence="23">
    <location>
        <begin position="1826"/>
        <end position="1924"/>
    </location>
</feature>
<feature type="domain" description="Cadherin" evidence="23">
    <location>
        <begin position="1925"/>
        <end position="2029"/>
    </location>
</feature>
<evidence type="ECO:0000256" key="2">
    <source>
        <dbReference type="ARBA" id="ARBA00004251"/>
    </source>
</evidence>
<dbReference type="FunFam" id="2.60.120.200:FF:000207">
    <property type="entry name" value="Cadherin-related tumor suppressor"/>
    <property type="match status" value="1"/>
</dbReference>
<evidence type="ECO:0000256" key="6">
    <source>
        <dbReference type="ARBA" id="ARBA00022692"/>
    </source>
</evidence>
<dbReference type="Pfam" id="PF02210">
    <property type="entry name" value="Laminin_G_2"/>
    <property type="match status" value="1"/>
</dbReference>
<dbReference type="FunFam" id="2.60.40.60:FF:000340">
    <property type="entry name" value="Protocadherin Fat 4"/>
    <property type="match status" value="1"/>
</dbReference>
<keyword evidence="8" id="KW-0677">Repeat</keyword>
<feature type="compositionally biased region" description="Polar residues" evidence="20">
    <location>
        <begin position="2824"/>
        <end position="2837"/>
    </location>
</feature>
<dbReference type="CDD" id="cd00110">
    <property type="entry name" value="LamG"/>
    <property type="match status" value="2"/>
</dbReference>
<dbReference type="Pfam" id="PF00008">
    <property type="entry name" value="EGF"/>
    <property type="match status" value="3"/>
</dbReference>
<dbReference type="InterPro" id="IPR001791">
    <property type="entry name" value="Laminin_G"/>
</dbReference>
<evidence type="ECO:0000256" key="12">
    <source>
        <dbReference type="ARBA" id="ARBA00023136"/>
    </source>
</evidence>
<dbReference type="FunFam" id="2.60.40.60:FF:000032">
    <property type="entry name" value="FAT atypical cadherin 1"/>
    <property type="match status" value="1"/>
</dbReference>
<feature type="domain" description="Cadherin" evidence="23">
    <location>
        <begin position="2929"/>
        <end position="3029"/>
    </location>
</feature>
<dbReference type="FunFam" id="2.60.40.60:FF:000081">
    <property type="entry name" value="protocadherin Fat 4"/>
    <property type="match status" value="1"/>
</dbReference>
<feature type="domain" description="EGF-like" evidence="22">
    <location>
        <begin position="4071"/>
        <end position="4107"/>
    </location>
</feature>
<dbReference type="FunFam" id="2.60.40.60:FF:000002">
    <property type="entry name" value="Protocadherin alpha 2"/>
    <property type="match status" value="1"/>
</dbReference>
<feature type="domain" description="Cadherin" evidence="23">
    <location>
        <begin position="1491"/>
        <end position="1610"/>
    </location>
</feature>
<feature type="domain" description="Cadherin" evidence="23">
    <location>
        <begin position="3723"/>
        <end position="3820"/>
    </location>
</feature>
<evidence type="ECO:0000256" key="16">
    <source>
        <dbReference type="ARBA" id="ARBA00072299"/>
    </source>
</evidence>
<dbReference type="GO" id="GO:0050839">
    <property type="term" value="F:cell adhesion molecule binding"/>
    <property type="evidence" value="ECO:0007669"/>
    <property type="project" value="UniProtKB-ARBA"/>
</dbReference>
<feature type="region of interest" description="Disordered" evidence="20">
    <location>
        <begin position="4747"/>
        <end position="4767"/>
    </location>
</feature>
<dbReference type="FunFam" id="2.60.40.60:FF:000144">
    <property type="entry name" value="FAT atypical cadherin 4"/>
    <property type="match status" value="1"/>
</dbReference>
<dbReference type="FunFam" id="2.60.40.60:FF:000039">
    <property type="entry name" value="FAT atypical cadherin 3"/>
    <property type="match status" value="1"/>
</dbReference>
<dbReference type="FunFam" id="2.60.40.60:FF:000080">
    <property type="entry name" value="FAT atypical cadherin 1"/>
    <property type="match status" value="2"/>
</dbReference>
<keyword evidence="6" id="KW-0812">Transmembrane</keyword>
<feature type="domain" description="Cadherin" evidence="23">
    <location>
        <begin position="315"/>
        <end position="425"/>
    </location>
</feature>
<evidence type="ECO:0000256" key="9">
    <source>
        <dbReference type="ARBA" id="ARBA00022837"/>
    </source>
</evidence>
<evidence type="ECO:0000259" key="23">
    <source>
        <dbReference type="PROSITE" id="PS50268"/>
    </source>
</evidence>
<feature type="domain" description="Cadherin" evidence="23">
    <location>
        <begin position="3358"/>
        <end position="3461"/>
    </location>
</feature>
<dbReference type="SUPFAM" id="SSF49899">
    <property type="entry name" value="Concanavalin A-like lectins/glucanases"/>
    <property type="match status" value="2"/>
</dbReference>
<feature type="region of interest" description="Disordered" evidence="20">
    <location>
        <begin position="4947"/>
        <end position="4989"/>
    </location>
</feature>
<dbReference type="OrthoDB" id="6252479at2759"/>
<dbReference type="Gene3D" id="2.60.40.60">
    <property type="entry name" value="Cadherins"/>
    <property type="match status" value="34"/>
</dbReference>
<dbReference type="PROSITE" id="PS50026">
    <property type="entry name" value="EGF_3"/>
    <property type="match status" value="5"/>
</dbReference>
<dbReference type="InterPro" id="IPR000742">
    <property type="entry name" value="EGF"/>
</dbReference>
<dbReference type="Proteomes" id="UP000789390">
    <property type="component" value="Unassembled WGS sequence"/>
</dbReference>
<feature type="domain" description="Cadherin" evidence="23">
    <location>
        <begin position="3030"/>
        <end position="3140"/>
    </location>
</feature>
<dbReference type="SMART" id="SM00181">
    <property type="entry name" value="EGF"/>
    <property type="match status" value="5"/>
</dbReference>
<dbReference type="GO" id="GO:0005509">
    <property type="term" value="F:calcium ion binding"/>
    <property type="evidence" value="ECO:0007669"/>
    <property type="project" value="UniProtKB-UniRule"/>
</dbReference>
<dbReference type="PRINTS" id="PR00205">
    <property type="entry name" value="CADHERIN"/>
</dbReference>
<feature type="region of interest" description="Disordered" evidence="20">
    <location>
        <begin position="2811"/>
        <end position="2837"/>
    </location>
</feature>
<feature type="domain" description="Cadherin" evidence="23">
    <location>
        <begin position="644"/>
        <end position="751"/>
    </location>
</feature>
<dbReference type="SMART" id="SM00179">
    <property type="entry name" value="EGF_CA"/>
    <property type="match status" value="4"/>
</dbReference>
<evidence type="ECO:0000256" key="18">
    <source>
        <dbReference type="PROSITE-ProRule" id="PRU00043"/>
    </source>
</evidence>
<feature type="domain" description="Cadherin" evidence="23">
    <location>
        <begin position="3253"/>
        <end position="3357"/>
    </location>
</feature>
<dbReference type="EMBL" id="CAKKLH010000065">
    <property type="protein sequence ID" value="CAH0101703.1"/>
    <property type="molecule type" value="Genomic_DNA"/>
</dbReference>
<dbReference type="FunFam" id="2.60.40.60:FF:000329">
    <property type="entry name" value="Cadherin-related tumor suppressor"/>
    <property type="match status" value="1"/>
</dbReference>
<dbReference type="Pfam" id="PF25374">
    <property type="entry name" value="Cadherin_FAT4_N"/>
    <property type="match status" value="1"/>
</dbReference>
<feature type="domain" description="Cadherin" evidence="23">
    <location>
        <begin position="1172"/>
        <end position="1280"/>
    </location>
</feature>
<keyword evidence="7" id="KW-0732">Signal</keyword>
<dbReference type="PROSITE" id="PS50268">
    <property type="entry name" value="CADHERIN_2"/>
    <property type="match status" value="33"/>
</dbReference>
<dbReference type="InterPro" id="IPR000152">
    <property type="entry name" value="EGF-type_Asp/Asn_hydroxyl_site"/>
</dbReference>
<dbReference type="GO" id="GO:0048589">
    <property type="term" value="P:developmental growth"/>
    <property type="evidence" value="ECO:0007669"/>
    <property type="project" value="UniProtKB-ARBA"/>
</dbReference>
<feature type="domain" description="Cadherin" evidence="23">
    <location>
        <begin position="1281"/>
        <end position="1385"/>
    </location>
</feature>
<feature type="disulfide bond" evidence="19">
    <location>
        <begin position="4177"/>
        <end position="4186"/>
    </location>
</feature>
<feature type="domain" description="Cadherin" evidence="23">
    <location>
        <begin position="961"/>
        <end position="1067"/>
    </location>
</feature>
<feature type="domain" description="Cadherin" evidence="23">
    <location>
        <begin position="1715"/>
        <end position="1825"/>
    </location>
</feature>
<feature type="domain" description="Cadherin" evidence="23">
    <location>
        <begin position="2136"/>
        <end position="2239"/>
    </location>
</feature>
<dbReference type="FunFam" id="2.60.40.60:FF:000118">
    <property type="entry name" value="protocadherin Fat 4"/>
    <property type="match status" value="1"/>
</dbReference>
<evidence type="ECO:0000256" key="10">
    <source>
        <dbReference type="ARBA" id="ARBA00022889"/>
    </source>
</evidence>
<feature type="domain" description="Cadherin" evidence="23">
    <location>
        <begin position="1386"/>
        <end position="1490"/>
    </location>
</feature>
<dbReference type="FunFam" id="2.60.40.60:FF:000013">
    <property type="entry name" value="Cadherin EGF LAG seven-pass G-type receptor"/>
    <property type="match status" value="1"/>
</dbReference>
<proteinExistence type="predicted"/>
<feature type="domain" description="Cadherin" evidence="23">
    <location>
        <begin position="1068"/>
        <end position="1171"/>
    </location>
</feature>
<feature type="disulfide bond" evidence="19">
    <location>
        <begin position="4097"/>
        <end position="4106"/>
    </location>
</feature>
<dbReference type="GO" id="GO:0090251">
    <property type="term" value="P:protein localization involved in establishment of planar polarity"/>
    <property type="evidence" value="ECO:0007669"/>
    <property type="project" value="UniProtKB-ARBA"/>
</dbReference>
<feature type="domain" description="Cadherin" evidence="23">
    <location>
        <begin position="2450"/>
        <end position="2553"/>
    </location>
</feature>
<dbReference type="GO" id="GO:0048638">
    <property type="term" value="P:regulation of developmental growth"/>
    <property type="evidence" value="ECO:0007669"/>
    <property type="project" value="UniProtKB-ARBA"/>
</dbReference>
<dbReference type="PANTHER" id="PTHR24026">
    <property type="entry name" value="FAT ATYPICAL CADHERIN-RELATED"/>
    <property type="match status" value="1"/>
</dbReference>
<evidence type="ECO:0000256" key="11">
    <source>
        <dbReference type="ARBA" id="ARBA00022989"/>
    </source>
</evidence>
<dbReference type="CDD" id="cd00054">
    <property type="entry name" value="EGF_CA"/>
    <property type="match status" value="5"/>
</dbReference>
<dbReference type="FunFam" id="2.60.40.60:FF:000321">
    <property type="entry name" value="Cadherin-related tumor suppressor"/>
    <property type="match status" value="1"/>
</dbReference>
<dbReference type="InterPro" id="IPR013320">
    <property type="entry name" value="ConA-like_dom_sf"/>
</dbReference>
<evidence type="ECO:0000256" key="14">
    <source>
        <dbReference type="ARBA" id="ARBA00023180"/>
    </source>
</evidence>
<dbReference type="SUPFAM" id="SSF49313">
    <property type="entry name" value="Cadherin-like"/>
    <property type="match status" value="34"/>
</dbReference>
<feature type="domain" description="Cadherin" evidence="23">
    <location>
        <begin position="3617"/>
        <end position="3715"/>
    </location>
</feature>
<comment type="caution">
    <text evidence="24">The sequence shown here is derived from an EMBL/GenBank/DDBJ whole genome shotgun (WGS) entry which is preliminary data.</text>
</comment>
<evidence type="ECO:0000259" key="22">
    <source>
        <dbReference type="PROSITE" id="PS50026"/>
    </source>
</evidence>
<dbReference type="GO" id="GO:0042067">
    <property type="term" value="P:establishment of ommatidial planar polarity"/>
    <property type="evidence" value="ECO:0007669"/>
    <property type="project" value="UniProtKB-ARBA"/>
</dbReference>
<evidence type="ECO:0000256" key="4">
    <source>
        <dbReference type="ARBA" id="ARBA00022536"/>
    </source>
</evidence>
<dbReference type="GO" id="GO:0007156">
    <property type="term" value="P:homophilic cell adhesion via plasma membrane adhesion molecules"/>
    <property type="evidence" value="ECO:0007669"/>
    <property type="project" value="InterPro"/>
</dbReference>
<evidence type="ECO:0000256" key="19">
    <source>
        <dbReference type="PROSITE-ProRule" id="PRU00076"/>
    </source>
</evidence>
<dbReference type="PROSITE" id="PS00022">
    <property type="entry name" value="EGF_1"/>
    <property type="match status" value="4"/>
</dbReference>
<dbReference type="FunFam" id="2.60.40.60:FF:000104">
    <property type="entry name" value="cadherin-23 isoform X1"/>
    <property type="match status" value="1"/>
</dbReference>
<keyword evidence="11" id="KW-1133">Transmembrane helix</keyword>
<feature type="domain" description="EGF-like" evidence="22">
    <location>
        <begin position="4382"/>
        <end position="4420"/>
    </location>
</feature>
<evidence type="ECO:0000256" key="1">
    <source>
        <dbReference type="ARBA" id="ARBA00004221"/>
    </source>
</evidence>
<feature type="domain" description="EGF-like" evidence="22">
    <location>
        <begin position="4110"/>
        <end position="4149"/>
    </location>
</feature>
<dbReference type="GO" id="GO:0016477">
    <property type="term" value="P:cell migration"/>
    <property type="evidence" value="ECO:0007669"/>
    <property type="project" value="UniProtKB-ARBA"/>
</dbReference>
<comment type="subcellular location">
    <subcellularLocation>
        <location evidence="1">Apical cell membrane</location>
    </subcellularLocation>
    <subcellularLocation>
        <location evidence="2">Cell membrane</location>
        <topology evidence="2">Single-pass type I membrane protein</topology>
    </subcellularLocation>
</comment>
<dbReference type="PROSITE" id="PS50025">
    <property type="entry name" value="LAM_G_DOMAIN"/>
    <property type="match status" value="2"/>
</dbReference>
<dbReference type="FunFam" id="2.60.40.60:FF:000286">
    <property type="entry name" value="Cadherin-related tumor suppressor"/>
    <property type="match status" value="1"/>
</dbReference>
<dbReference type="GO" id="GO:0016324">
    <property type="term" value="C:apical plasma membrane"/>
    <property type="evidence" value="ECO:0007669"/>
    <property type="project" value="UniProtKB-SubCell"/>
</dbReference>
<evidence type="ECO:0000256" key="17">
    <source>
        <dbReference type="ARBA" id="ARBA00079083"/>
    </source>
</evidence>
<feature type="domain" description="Cadherin" evidence="23">
    <location>
        <begin position="201"/>
        <end position="314"/>
    </location>
</feature>
<feature type="compositionally biased region" description="Basic residues" evidence="20">
    <location>
        <begin position="4836"/>
        <end position="4856"/>
    </location>
</feature>
<feature type="compositionally biased region" description="Low complexity" evidence="20">
    <location>
        <begin position="2811"/>
        <end position="2821"/>
    </location>
</feature>
<feature type="compositionally biased region" description="Pro residues" evidence="20">
    <location>
        <begin position="4878"/>
        <end position="4891"/>
    </location>
</feature>
<dbReference type="FunFam" id="2.60.40.60:FF:000029">
    <property type="entry name" value="Cadherin EGF LAG seven-pass G-type receptor 3"/>
    <property type="match status" value="1"/>
</dbReference>
<evidence type="ECO:0000259" key="21">
    <source>
        <dbReference type="PROSITE" id="PS50025"/>
    </source>
</evidence>
<comment type="caution">
    <text evidence="19">Lacks conserved residue(s) required for the propagation of feature annotation.</text>
</comment>
<dbReference type="InterPro" id="IPR002126">
    <property type="entry name" value="Cadherin-like_dom"/>
</dbReference>
<feature type="domain" description="Cadherin" evidence="23">
    <location>
        <begin position="538"/>
        <end position="642"/>
    </location>
</feature>
<keyword evidence="25" id="KW-1185">Reference proteome</keyword>
<keyword evidence="10" id="KW-0130">Cell adhesion</keyword>
<evidence type="ECO:0000256" key="7">
    <source>
        <dbReference type="ARBA" id="ARBA00022729"/>
    </source>
</evidence>
<feature type="domain" description="Cadherin" evidence="23">
    <location>
        <begin position="2842"/>
        <end position="2929"/>
    </location>
</feature>
<feature type="disulfide bond" evidence="19">
    <location>
        <begin position="4139"/>
        <end position="4148"/>
    </location>
</feature>
<evidence type="ECO:0000256" key="20">
    <source>
        <dbReference type="SAM" id="MobiDB-lite"/>
    </source>
</evidence>
<keyword evidence="9 18" id="KW-0106">Calcium</keyword>
<evidence type="ECO:0000313" key="24">
    <source>
        <dbReference type="EMBL" id="CAH0101703.1"/>
    </source>
</evidence>
<keyword evidence="4 19" id="KW-0245">EGF-like domain</keyword>
<evidence type="ECO:0000256" key="13">
    <source>
        <dbReference type="ARBA" id="ARBA00023157"/>
    </source>
</evidence>
<protein>
    <recommendedName>
        <fullName evidence="16">Protocadherin-16</fullName>
    </recommendedName>
    <alternativeName>
        <fullName evidence="17">Protein dachsous homolog 1</fullName>
    </alternativeName>
</protein>
<feature type="disulfide bond" evidence="19">
    <location>
        <begin position="4059"/>
        <end position="4068"/>
    </location>
</feature>
<dbReference type="Gene3D" id="2.10.25.10">
    <property type="entry name" value="Laminin"/>
    <property type="match status" value="4"/>
</dbReference>
<comment type="subunit">
    <text evidence="15">Heterophilic interaction with FAT4; this interaction affects their respective protein levels.</text>
</comment>
<feature type="domain" description="Cadherin" evidence="23">
    <location>
        <begin position="2554"/>
        <end position="2658"/>
    </location>
</feature>
<feature type="disulfide bond" evidence="19">
    <location>
        <begin position="4410"/>
        <end position="4419"/>
    </location>
</feature>
<feature type="domain" description="Cadherin" evidence="23">
    <location>
        <begin position="1618"/>
        <end position="1714"/>
    </location>
</feature>
<feature type="domain" description="Cadherin" evidence="23">
    <location>
        <begin position="3141"/>
        <end position="3252"/>
    </location>
</feature>
<dbReference type="PROSITE" id="PS01186">
    <property type="entry name" value="EGF_2"/>
    <property type="match status" value="3"/>
</dbReference>
<keyword evidence="3" id="KW-1003">Cell membrane</keyword>
<reference evidence="24" key="1">
    <citation type="submission" date="2021-11" db="EMBL/GenBank/DDBJ databases">
        <authorList>
            <person name="Schell T."/>
        </authorList>
    </citation>
    <scope>NUCLEOTIDE SEQUENCE</scope>
    <source>
        <strain evidence="24">M5</strain>
    </source>
</reference>
<dbReference type="CDD" id="cd11304">
    <property type="entry name" value="Cadherin_repeat"/>
    <property type="match status" value="33"/>
</dbReference>
<dbReference type="FunFam" id="2.10.25.10:FF:000594">
    <property type="entry name" value="cadherin-related tumor suppressor"/>
    <property type="match status" value="1"/>
</dbReference>
<feature type="compositionally biased region" description="Polar residues" evidence="20">
    <location>
        <begin position="5002"/>
        <end position="5018"/>
    </location>
</feature>
<keyword evidence="13 19" id="KW-1015">Disulfide bond</keyword>
<dbReference type="GO" id="GO:0007157">
    <property type="term" value="P:heterophilic cell-cell adhesion via plasma membrane cell adhesion molecules"/>
    <property type="evidence" value="ECO:0007669"/>
    <property type="project" value="UniProtKB-ARBA"/>
</dbReference>
<feature type="region of interest" description="Disordered" evidence="20">
    <location>
        <begin position="4836"/>
        <end position="4896"/>
    </location>
</feature>
<gene>
    <name evidence="24" type="ORF">DGAL_LOCUS4042</name>
</gene>
<dbReference type="FunFam" id="2.60.40.60:FF:000181">
    <property type="entry name" value="Predicted protein"/>
    <property type="match status" value="1"/>
</dbReference>
<evidence type="ECO:0000256" key="5">
    <source>
        <dbReference type="ARBA" id="ARBA00022553"/>
    </source>
</evidence>
<accession>A0A8J2RFB5</accession>
<dbReference type="Pfam" id="PF00054">
    <property type="entry name" value="Laminin_G_1"/>
    <property type="match status" value="1"/>
</dbReference>
<dbReference type="FunFam" id="2.60.40.60:FF:000108">
    <property type="entry name" value="FAT atypical cadherin 4"/>
    <property type="match status" value="1"/>
</dbReference>
<dbReference type="FunFam" id="2.60.40.60:FF:000143">
    <property type="entry name" value="FAT atypical cadherin 4"/>
    <property type="match status" value="1"/>
</dbReference>
<dbReference type="FunFam" id="2.60.40.60:FF:000007">
    <property type="entry name" value="Protocadherin alpha 2"/>
    <property type="match status" value="1"/>
</dbReference>
<dbReference type="GO" id="GO:0051239">
    <property type="term" value="P:regulation of multicellular organismal process"/>
    <property type="evidence" value="ECO:0007669"/>
    <property type="project" value="UniProtKB-ARBA"/>
</dbReference>
<dbReference type="GO" id="GO:0035159">
    <property type="term" value="P:regulation of tube length, open tracheal system"/>
    <property type="evidence" value="ECO:0007669"/>
    <property type="project" value="UniProtKB-ARBA"/>
</dbReference>
<evidence type="ECO:0000256" key="15">
    <source>
        <dbReference type="ARBA" id="ARBA00062150"/>
    </source>
</evidence>
<organism evidence="24 25">
    <name type="scientific">Daphnia galeata</name>
    <dbReference type="NCBI Taxonomy" id="27404"/>
    <lineage>
        <taxon>Eukaryota</taxon>
        <taxon>Metazoa</taxon>
        <taxon>Ecdysozoa</taxon>
        <taxon>Arthropoda</taxon>
        <taxon>Crustacea</taxon>
        <taxon>Branchiopoda</taxon>
        <taxon>Diplostraca</taxon>
        <taxon>Cladocera</taxon>
        <taxon>Anomopoda</taxon>
        <taxon>Daphniidae</taxon>
        <taxon>Daphnia</taxon>
    </lineage>
</organism>
<feature type="domain" description="EGF-like" evidence="22">
    <location>
        <begin position="4151"/>
        <end position="4187"/>
    </location>
</feature>
<feature type="domain" description="Cadherin" evidence="23">
    <location>
        <begin position="2675"/>
        <end position="2762"/>
    </location>
</feature>
<dbReference type="InterPro" id="IPR020894">
    <property type="entry name" value="Cadherin_CS"/>
</dbReference>
<feature type="domain" description="Cadherin" evidence="23">
    <location>
        <begin position="108"/>
        <end position="200"/>
    </location>
</feature>
<name>A0A8J2RFB5_9CRUS</name>
<dbReference type="GO" id="GO:0035332">
    <property type="term" value="P:positive regulation of hippo signaling"/>
    <property type="evidence" value="ECO:0007669"/>
    <property type="project" value="UniProtKB-ARBA"/>
</dbReference>
<feature type="domain" description="EGF-like" evidence="22">
    <location>
        <begin position="4011"/>
        <end position="4069"/>
    </location>
</feature>
<dbReference type="FunFam" id="2.60.40.60:FF:000116">
    <property type="entry name" value="Dachsous cadherin-related 2"/>
    <property type="match status" value="1"/>
</dbReference>
<dbReference type="PROSITE" id="PS00232">
    <property type="entry name" value="CADHERIN_1"/>
    <property type="match status" value="15"/>
</dbReference>
<dbReference type="GO" id="GO:0016339">
    <property type="term" value="P:calcium-dependent cell-cell adhesion via plasma membrane cell adhesion molecules"/>
    <property type="evidence" value="ECO:0007669"/>
    <property type="project" value="UniProtKB-ARBA"/>
</dbReference>
<keyword evidence="12" id="KW-0472">Membrane</keyword>
<dbReference type="FunFam" id="2.60.40.60:FF:000106">
    <property type="entry name" value="FAT atypical cadherin 4"/>
    <property type="match status" value="1"/>
</dbReference>
<keyword evidence="5" id="KW-0597">Phosphoprotein</keyword>
<dbReference type="Pfam" id="PF00028">
    <property type="entry name" value="Cadherin"/>
    <property type="match status" value="32"/>
</dbReference>
<feature type="domain" description="Cadherin" evidence="23">
    <location>
        <begin position="431"/>
        <end position="537"/>
    </location>
</feature>
<dbReference type="GO" id="GO:0022603">
    <property type="term" value="P:regulation of anatomical structure morphogenesis"/>
    <property type="evidence" value="ECO:0007669"/>
    <property type="project" value="UniProtKB-ARBA"/>
</dbReference>